<gene>
    <name evidence="2" type="ORF">PVAP13_8KG383700</name>
</gene>
<comment type="caution">
    <text evidence="2">The sequence shown here is derived from an EMBL/GenBank/DDBJ whole genome shotgun (WGS) entry which is preliminary data.</text>
</comment>
<protein>
    <submittedName>
        <fullName evidence="2">Uncharacterized protein</fullName>
    </submittedName>
</protein>
<keyword evidence="3" id="KW-1185">Reference proteome</keyword>
<evidence type="ECO:0000313" key="3">
    <source>
        <dbReference type="Proteomes" id="UP000823388"/>
    </source>
</evidence>
<feature type="compositionally biased region" description="Basic residues" evidence="1">
    <location>
        <begin position="84"/>
        <end position="96"/>
    </location>
</feature>
<dbReference type="AlphaFoldDB" id="A0A8T0Q1C2"/>
<evidence type="ECO:0000256" key="1">
    <source>
        <dbReference type="SAM" id="MobiDB-lite"/>
    </source>
</evidence>
<reference evidence="2" key="1">
    <citation type="submission" date="2020-05" db="EMBL/GenBank/DDBJ databases">
        <title>WGS assembly of Panicum virgatum.</title>
        <authorList>
            <person name="Lovell J.T."/>
            <person name="Jenkins J."/>
            <person name="Shu S."/>
            <person name="Juenger T.E."/>
            <person name="Schmutz J."/>
        </authorList>
    </citation>
    <scope>NUCLEOTIDE SEQUENCE</scope>
    <source>
        <strain evidence="2">AP13</strain>
    </source>
</reference>
<organism evidence="2 3">
    <name type="scientific">Panicum virgatum</name>
    <name type="common">Blackwell switchgrass</name>
    <dbReference type="NCBI Taxonomy" id="38727"/>
    <lineage>
        <taxon>Eukaryota</taxon>
        <taxon>Viridiplantae</taxon>
        <taxon>Streptophyta</taxon>
        <taxon>Embryophyta</taxon>
        <taxon>Tracheophyta</taxon>
        <taxon>Spermatophyta</taxon>
        <taxon>Magnoliopsida</taxon>
        <taxon>Liliopsida</taxon>
        <taxon>Poales</taxon>
        <taxon>Poaceae</taxon>
        <taxon>PACMAD clade</taxon>
        <taxon>Panicoideae</taxon>
        <taxon>Panicodae</taxon>
        <taxon>Paniceae</taxon>
        <taxon>Panicinae</taxon>
        <taxon>Panicum</taxon>
        <taxon>Panicum sect. Hiantes</taxon>
    </lineage>
</organism>
<name>A0A8T0Q1C2_PANVG</name>
<feature type="region of interest" description="Disordered" evidence="1">
    <location>
        <begin position="64"/>
        <end position="125"/>
    </location>
</feature>
<sequence>MGSRYEVEVTMGSARDLKNVNWRHDSGVRCSTRIDLDGGENSTRDEKILILLPPASRLEDAVYASHTAPQRPRRVRPQREGRAKPRRMPQHPRHRQGAGQVLRPLRPGVGRYYGGSCSDGSLNLK</sequence>
<dbReference type="Proteomes" id="UP000823388">
    <property type="component" value="Chromosome 8K"/>
</dbReference>
<accession>A0A8T0Q1C2</accession>
<dbReference type="EMBL" id="CM029051">
    <property type="protein sequence ID" value="KAG2564104.1"/>
    <property type="molecule type" value="Genomic_DNA"/>
</dbReference>
<proteinExistence type="predicted"/>
<evidence type="ECO:0000313" key="2">
    <source>
        <dbReference type="EMBL" id="KAG2564104.1"/>
    </source>
</evidence>